<evidence type="ECO:0000256" key="1">
    <source>
        <dbReference type="SAM" id="MobiDB-lite"/>
    </source>
</evidence>
<feature type="compositionally biased region" description="Basic residues" evidence="1">
    <location>
        <begin position="607"/>
        <end position="621"/>
    </location>
</feature>
<dbReference type="PANTHER" id="PTHR31286">
    <property type="entry name" value="GLYCINE-RICH CELL WALL STRUCTURAL PROTEIN 1.8-LIKE"/>
    <property type="match status" value="1"/>
</dbReference>
<evidence type="ECO:0000259" key="2">
    <source>
        <dbReference type="Pfam" id="PF14111"/>
    </source>
</evidence>
<reference evidence="3" key="1">
    <citation type="submission" date="2020-06" db="EMBL/GenBank/DDBJ databases">
        <authorList>
            <person name="Li T."/>
            <person name="Hu X."/>
            <person name="Zhang T."/>
            <person name="Song X."/>
            <person name="Zhang H."/>
            <person name="Dai N."/>
            <person name="Sheng W."/>
            <person name="Hou X."/>
            <person name="Wei L."/>
        </authorList>
    </citation>
    <scope>NUCLEOTIDE SEQUENCE</scope>
    <source>
        <strain evidence="3">G02</strain>
        <tissue evidence="3">Leaf</tissue>
    </source>
</reference>
<dbReference type="InterPro" id="IPR040256">
    <property type="entry name" value="At4g02000-like"/>
</dbReference>
<dbReference type="PANTHER" id="PTHR31286:SF179">
    <property type="entry name" value="RNASE H TYPE-1 DOMAIN-CONTAINING PROTEIN"/>
    <property type="match status" value="1"/>
</dbReference>
<dbReference type="EMBL" id="JACGWJ010000022">
    <property type="protein sequence ID" value="KAL0329000.1"/>
    <property type="molecule type" value="Genomic_DNA"/>
</dbReference>
<name>A0AAW2MC55_SESRA</name>
<accession>A0AAW2MC55</accession>
<dbReference type="AlphaFoldDB" id="A0AAW2MC55"/>
<comment type="caution">
    <text evidence="3">The sequence shown here is derived from an EMBL/GenBank/DDBJ whole genome shotgun (WGS) entry which is preliminary data.</text>
</comment>
<gene>
    <name evidence="3" type="ORF">Sradi_4886700</name>
</gene>
<dbReference type="Pfam" id="PF14111">
    <property type="entry name" value="DUF4283"/>
    <property type="match status" value="1"/>
</dbReference>
<feature type="domain" description="DUF4283" evidence="2">
    <location>
        <begin position="213"/>
        <end position="293"/>
    </location>
</feature>
<feature type="region of interest" description="Disordered" evidence="1">
    <location>
        <begin position="582"/>
        <end position="621"/>
    </location>
</feature>
<sequence>MRRTFPLKQFEVSLTRDVGLSSRPSELLAVDSPSSERISVADHHQSPRLVIPNLLSPAPTIFIKPLRRYQKIAPPLFAVGRTTVSPPSDGGLLAEKHCWTRLSMAHPPVRSKMTVEASSDVPPLAANSDELSNNSAESTQSSLPVQQQQKLQQNPNKSFAEILTGSNKQRYDDIQKFFLANSTPTKVGTRVDIDGRPTLIFNDMETLSFAATYRYALVGKFSHGAPQYRNLHRLIAGLGIKGAFTISMINAKHVLISLSNEADLSHLWLRRIWHVQGFPMRVFIWTPTFTPEQESSIVPVWVCFPELPAHFFHKDALFAVASMIGTPLQIDDFTFNHSRLSKARVGIEINLTKPLVEDFDLKINGITIRQKVEYEQVPKYCNLCKHVGHDNLECYSKGNAPRPPQRKGKKVAKHLKSKEKMTTNECVIMEKGECSKSTEDGHKYVSETVEINHADNDILVAENDDFAAENENSVAKKDSIRVIENVVELDGSVDDRNDTLDGETIDVASGGGPVATKGMEIQLFYQAIKPIVPDRKGKSLKQMKTEEVCRLFNKLKHFGAVCHAINYAESDEEEHSRALLTGPKFDTEEVEQGIPSRKKPSPIASRTRCRKKRRNPLAVRR</sequence>
<feature type="compositionally biased region" description="Polar residues" evidence="1">
    <location>
        <begin position="129"/>
        <end position="139"/>
    </location>
</feature>
<organism evidence="3">
    <name type="scientific">Sesamum radiatum</name>
    <name type="common">Black benniseed</name>
    <dbReference type="NCBI Taxonomy" id="300843"/>
    <lineage>
        <taxon>Eukaryota</taxon>
        <taxon>Viridiplantae</taxon>
        <taxon>Streptophyta</taxon>
        <taxon>Embryophyta</taxon>
        <taxon>Tracheophyta</taxon>
        <taxon>Spermatophyta</taxon>
        <taxon>Magnoliopsida</taxon>
        <taxon>eudicotyledons</taxon>
        <taxon>Gunneridae</taxon>
        <taxon>Pentapetalae</taxon>
        <taxon>asterids</taxon>
        <taxon>lamiids</taxon>
        <taxon>Lamiales</taxon>
        <taxon>Pedaliaceae</taxon>
        <taxon>Sesamum</taxon>
    </lineage>
</organism>
<proteinExistence type="predicted"/>
<feature type="compositionally biased region" description="Low complexity" evidence="1">
    <location>
        <begin position="140"/>
        <end position="151"/>
    </location>
</feature>
<feature type="region of interest" description="Disordered" evidence="1">
    <location>
        <begin position="111"/>
        <end position="151"/>
    </location>
</feature>
<dbReference type="InterPro" id="IPR025558">
    <property type="entry name" value="DUF4283"/>
</dbReference>
<reference evidence="3" key="2">
    <citation type="journal article" date="2024" name="Plant">
        <title>Genomic evolution and insights into agronomic trait innovations of Sesamum species.</title>
        <authorList>
            <person name="Miao H."/>
            <person name="Wang L."/>
            <person name="Qu L."/>
            <person name="Liu H."/>
            <person name="Sun Y."/>
            <person name="Le M."/>
            <person name="Wang Q."/>
            <person name="Wei S."/>
            <person name="Zheng Y."/>
            <person name="Lin W."/>
            <person name="Duan Y."/>
            <person name="Cao H."/>
            <person name="Xiong S."/>
            <person name="Wang X."/>
            <person name="Wei L."/>
            <person name="Li C."/>
            <person name="Ma Q."/>
            <person name="Ju M."/>
            <person name="Zhao R."/>
            <person name="Li G."/>
            <person name="Mu C."/>
            <person name="Tian Q."/>
            <person name="Mei H."/>
            <person name="Zhang T."/>
            <person name="Gao T."/>
            <person name="Zhang H."/>
        </authorList>
    </citation>
    <scope>NUCLEOTIDE SEQUENCE</scope>
    <source>
        <strain evidence="3">G02</strain>
    </source>
</reference>
<protein>
    <recommendedName>
        <fullName evidence="2">DUF4283 domain-containing protein</fullName>
    </recommendedName>
</protein>
<evidence type="ECO:0000313" key="3">
    <source>
        <dbReference type="EMBL" id="KAL0329000.1"/>
    </source>
</evidence>